<feature type="region of interest" description="Disordered" evidence="1">
    <location>
        <begin position="1"/>
        <end position="24"/>
    </location>
</feature>
<dbReference type="AlphaFoldDB" id="A0A517T190"/>
<evidence type="ECO:0000256" key="2">
    <source>
        <dbReference type="SAM" id="Phobius"/>
    </source>
</evidence>
<dbReference type="EMBL" id="CP036272">
    <property type="protein sequence ID" value="QDT62147.1"/>
    <property type="molecule type" value="Genomic_DNA"/>
</dbReference>
<dbReference type="RefSeq" id="WP_145276713.1">
    <property type="nucleotide sequence ID" value="NZ_CP036272.1"/>
</dbReference>
<name>A0A517T190_9BACT</name>
<dbReference type="Proteomes" id="UP000315003">
    <property type="component" value="Chromosome"/>
</dbReference>
<keyword evidence="4" id="KW-1185">Reference proteome</keyword>
<evidence type="ECO:0000313" key="3">
    <source>
        <dbReference type="EMBL" id="QDT62147.1"/>
    </source>
</evidence>
<organism evidence="3 4">
    <name type="scientific">Stieleria bergensis</name>
    <dbReference type="NCBI Taxonomy" id="2528025"/>
    <lineage>
        <taxon>Bacteria</taxon>
        <taxon>Pseudomonadati</taxon>
        <taxon>Planctomycetota</taxon>
        <taxon>Planctomycetia</taxon>
        <taxon>Pirellulales</taxon>
        <taxon>Pirellulaceae</taxon>
        <taxon>Stieleria</taxon>
    </lineage>
</organism>
<keyword evidence="2" id="KW-1133">Transmembrane helix</keyword>
<feature type="transmembrane region" description="Helical" evidence="2">
    <location>
        <begin position="36"/>
        <end position="56"/>
    </location>
</feature>
<reference evidence="3 4" key="1">
    <citation type="submission" date="2019-02" db="EMBL/GenBank/DDBJ databases">
        <title>Deep-cultivation of Planctomycetes and their phenomic and genomic characterization uncovers novel biology.</title>
        <authorList>
            <person name="Wiegand S."/>
            <person name="Jogler M."/>
            <person name="Boedeker C."/>
            <person name="Pinto D."/>
            <person name="Vollmers J."/>
            <person name="Rivas-Marin E."/>
            <person name="Kohn T."/>
            <person name="Peeters S.H."/>
            <person name="Heuer A."/>
            <person name="Rast P."/>
            <person name="Oberbeckmann S."/>
            <person name="Bunk B."/>
            <person name="Jeske O."/>
            <person name="Meyerdierks A."/>
            <person name="Storesund J.E."/>
            <person name="Kallscheuer N."/>
            <person name="Luecker S."/>
            <person name="Lage O.M."/>
            <person name="Pohl T."/>
            <person name="Merkel B.J."/>
            <person name="Hornburger P."/>
            <person name="Mueller R.-W."/>
            <person name="Bruemmer F."/>
            <person name="Labrenz M."/>
            <person name="Spormann A.M."/>
            <person name="Op den Camp H."/>
            <person name="Overmann J."/>
            <person name="Amann R."/>
            <person name="Jetten M.S.M."/>
            <person name="Mascher T."/>
            <person name="Medema M.H."/>
            <person name="Devos D.P."/>
            <person name="Kaster A.-K."/>
            <person name="Ovreas L."/>
            <person name="Rohde M."/>
            <person name="Galperin M.Y."/>
            <person name="Jogler C."/>
        </authorList>
    </citation>
    <scope>NUCLEOTIDE SEQUENCE [LARGE SCALE GENOMIC DNA]</scope>
    <source>
        <strain evidence="3 4">SV_7m_r</strain>
    </source>
</reference>
<accession>A0A517T190</accession>
<gene>
    <name evidence="3" type="ORF">SV7mr_46940</name>
</gene>
<evidence type="ECO:0000313" key="4">
    <source>
        <dbReference type="Proteomes" id="UP000315003"/>
    </source>
</evidence>
<keyword evidence="2" id="KW-0472">Membrane</keyword>
<keyword evidence="2" id="KW-0812">Transmembrane</keyword>
<proteinExistence type="predicted"/>
<protein>
    <submittedName>
        <fullName evidence="3">Uncharacterized protein</fullName>
    </submittedName>
</protein>
<evidence type="ECO:0000256" key="1">
    <source>
        <dbReference type="SAM" id="MobiDB-lite"/>
    </source>
</evidence>
<dbReference type="OrthoDB" id="268738at2"/>
<sequence length="232" mass="26135">MNQTEQLETIPAENKLETLQQQKRSDPRAQITRRGLWIAAWVVLLGIGGAWLSVWGRKAITEETTKFFGADAILAYQLAEEIELYVDQRIVTPANKQPAKLPPLDAAQESLAALVSEQTDQVRRVRLSGMPGLAHLRHDLLDDRAYDWQSVSTETIAETTPFESRLLLRFTDPTANRFEPITLLIDLERGRCGRVDANQTVGWRDGFATSIPGFLKKVAHFEPIRSEAKSKQ</sequence>